<protein>
    <submittedName>
        <fullName evidence="2">Uncharacterized protein</fullName>
    </submittedName>
</protein>
<organism evidence="2 3">
    <name type="scientific">Hoyosella subflava (strain DSM 45089 / JCM 17490 / NBRC 109087 / DQS3-9A1)</name>
    <name type="common">Amycolicicoccus subflavus</name>
    <dbReference type="NCBI Taxonomy" id="443218"/>
    <lineage>
        <taxon>Bacteria</taxon>
        <taxon>Bacillati</taxon>
        <taxon>Actinomycetota</taxon>
        <taxon>Actinomycetes</taxon>
        <taxon>Mycobacteriales</taxon>
        <taxon>Hoyosellaceae</taxon>
        <taxon>Hoyosella</taxon>
    </lineage>
</organism>
<dbReference type="InterPro" id="IPR043755">
    <property type="entry name" value="DUF5701"/>
</dbReference>
<accession>F6EK77</accession>
<dbReference type="Pfam" id="PF18959">
    <property type="entry name" value="DUF5701"/>
    <property type="match status" value="1"/>
</dbReference>
<dbReference type="AlphaFoldDB" id="F6EK77"/>
<dbReference type="RefSeq" id="WP_013808967.1">
    <property type="nucleotide sequence ID" value="NC_015564.1"/>
</dbReference>
<dbReference type="Proteomes" id="UP000009235">
    <property type="component" value="Chromosome"/>
</dbReference>
<keyword evidence="1" id="KW-0175">Coiled coil</keyword>
<dbReference type="EMBL" id="CP002786">
    <property type="protein sequence ID" value="AEF42618.1"/>
    <property type="molecule type" value="Genomic_DNA"/>
</dbReference>
<evidence type="ECO:0000256" key="1">
    <source>
        <dbReference type="SAM" id="Coils"/>
    </source>
</evidence>
<reference evidence="2 3" key="1">
    <citation type="journal article" date="2011" name="J. Bacteriol.">
        <title>Complete genome sequence of Amycolicicoccus subflavus DQS3-9A1T, an actinomycete isolated from crude oil-polluted soil.</title>
        <authorList>
            <person name="Cai M."/>
            <person name="Chen W.M."/>
            <person name="Nie Y."/>
            <person name="Chi C.Q."/>
            <person name="Wang Y.N."/>
            <person name="Tang Y.Q."/>
            <person name="Li G.Y."/>
            <person name="Wu X.L."/>
        </authorList>
    </citation>
    <scope>NUCLEOTIDE SEQUENCE [LARGE SCALE GENOMIC DNA]</scope>
    <source>
        <strain evidence="3">DSM 45089 / DQS3-9A1</strain>
    </source>
</reference>
<keyword evidence="3" id="KW-1185">Reference proteome</keyword>
<dbReference type="eggNOG" id="ENOG502ZXN2">
    <property type="taxonomic scope" value="Bacteria"/>
</dbReference>
<evidence type="ECO:0000313" key="2">
    <source>
        <dbReference type="EMBL" id="AEF42618.1"/>
    </source>
</evidence>
<dbReference type="STRING" id="443218.AS9A_4185"/>
<name>F6EK77_HOYSD</name>
<dbReference type="HOGENOM" id="CLU_085950_0_0_11"/>
<dbReference type="KEGG" id="asd:AS9A_4185"/>
<feature type="coiled-coil region" evidence="1">
    <location>
        <begin position="1"/>
        <end position="28"/>
    </location>
</feature>
<proteinExistence type="predicted"/>
<dbReference type="OrthoDB" id="3242676at2"/>
<sequence>MTTAELTKEAAEAEVNRQIDNLRRALTAAGRSDEALADTEGLRDALVRETAGSALPEPARVPFALVLHRSALPVSEVIPLLRFGSRPGFISADTADIDTFTPITGLDIPESPLYAVIDIDRGAATRNWTPDEAMAKFADEDRSPLTAEEGAAFLLHYPKSLEKNNCIQTPGSRCGDRRVPGIWISNRAPKLGFCWAGNRHTWLGIASCASRI</sequence>
<evidence type="ECO:0000313" key="3">
    <source>
        <dbReference type="Proteomes" id="UP000009235"/>
    </source>
</evidence>
<gene>
    <name evidence="2" type="ordered locus">AS9A_4185</name>
</gene>